<dbReference type="PANTHER" id="PTHR33476">
    <property type="entry name" value="EMB|CAB62613.1"/>
    <property type="match status" value="1"/>
</dbReference>
<dbReference type="EMBL" id="SDAM02000173">
    <property type="protein sequence ID" value="KAH6825691.1"/>
    <property type="molecule type" value="Genomic_DNA"/>
</dbReference>
<organism evidence="3 4">
    <name type="scientific">Perilla frutescens var. hirtella</name>
    <name type="common">Perilla citriodora</name>
    <name type="synonym">Perilla setoyensis</name>
    <dbReference type="NCBI Taxonomy" id="608512"/>
    <lineage>
        <taxon>Eukaryota</taxon>
        <taxon>Viridiplantae</taxon>
        <taxon>Streptophyta</taxon>
        <taxon>Embryophyta</taxon>
        <taxon>Tracheophyta</taxon>
        <taxon>Spermatophyta</taxon>
        <taxon>Magnoliopsida</taxon>
        <taxon>eudicotyledons</taxon>
        <taxon>Gunneridae</taxon>
        <taxon>Pentapetalae</taxon>
        <taxon>asterids</taxon>
        <taxon>lamiids</taxon>
        <taxon>Lamiales</taxon>
        <taxon>Lamiaceae</taxon>
        <taxon>Nepetoideae</taxon>
        <taxon>Elsholtzieae</taxon>
        <taxon>Perilla</taxon>
    </lineage>
</organism>
<dbReference type="AlphaFoldDB" id="A0AAD4J222"/>
<protein>
    <submittedName>
        <fullName evidence="3">Uncharacterized protein</fullName>
    </submittedName>
</protein>
<dbReference type="PANTHER" id="PTHR33476:SF4">
    <property type="entry name" value="POLAR LOCALIZATION DURING ASYMMETRIC DIVISION AND PROTEIN"/>
    <property type="match status" value="1"/>
</dbReference>
<sequence length="432" mass="48030">MWQVLVAAAAAAGSGILAKKFISPNDTQTKTLISDCNPKCAESAETKSSPPQDTFKESSTQGKRETLGHDSTIFRFSCPEKISKEFRKNTRNGIEWLKKNGGSKRGKKNVAAEGGRKELLADQVGNGSGKRISICLKKRRTGKHAAGKCESRVSKDNSFGWGVGVGIMYMMSAGTAEISRLNSAMDETVKTVQELKAEISRKKNLHKEAENEAEINKKFAERRSYNDPLFTRVRAKSKDNIKAFCPTMTEEEGYASSILTDNQQPEVLEMHQLEAELESELQKLPWCAMEGSSSEGRTDIFEAEVLAEGQPSEDFENATSYEHNGVLPAELDQKLCHLLVEQQGSQIMELETELHHAHSKLHQKEAELQALKDCVKRLTEFSLANASDEETEDQGEDVKAISDGIEEKLGWECRKSMVGMKRSIDCENEPYI</sequence>
<evidence type="ECO:0000256" key="2">
    <source>
        <dbReference type="SAM" id="MobiDB-lite"/>
    </source>
</evidence>
<dbReference type="InterPro" id="IPR040348">
    <property type="entry name" value="POLAR-like"/>
</dbReference>
<feature type="coiled-coil region" evidence="1">
    <location>
        <begin position="178"/>
        <end position="212"/>
    </location>
</feature>
<feature type="region of interest" description="Disordered" evidence="2">
    <location>
        <begin position="41"/>
        <end position="66"/>
    </location>
</feature>
<gene>
    <name evidence="3" type="ORF">C2S53_002315</name>
</gene>
<dbReference type="GO" id="GO:0008356">
    <property type="term" value="P:asymmetric cell division"/>
    <property type="evidence" value="ECO:0007669"/>
    <property type="project" value="InterPro"/>
</dbReference>
<evidence type="ECO:0000313" key="4">
    <source>
        <dbReference type="Proteomes" id="UP001190926"/>
    </source>
</evidence>
<reference evidence="3 4" key="1">
    <citation type="journal article" date="2021" name="Nat. Commun.">
        <title>Incipient diploidization of the medicinal plant Perilla within 10,000 years.</title>
        <authorList>
            <person name="Zhang Y."/>
            <person name="Shen Q."/>
            <person name="Leng L."/>
            <person name="Zhang D."/>
            <person name="Chen S."/>
            <person name="Shi Y."/>
            <person name="Ning Z."/>
            <person name="Chen S."/>
        </authorList>
    </citation>
    <scope>NUCLEOTIDE SEQUENCE [LARGE SCALE GENOMIC DNA]</scope>
    <source>
        <strain evidence="4">cv. PC099</strain>
    </source>
</reference>
<proteinExistence type="predicted"/>
<evidence type="ECO:0000313" key="3">
    <source>
        <dbReference type="EMBL" id="KAH6825691.1"/>
    </source>
</evidence>
<name>A0AAD4J222_PERFH</name>
<comment type="caution">
    <text evidence="3">The sequence shown here is derived from an EMBL/GenBank/DDBJ whole genome shotgun (WGS) entry which is preliminary data.</text>
</comment>
<evidence type="ECO:0000256" key="1">
    <source>
        <dbReference type="SAM" id="Coils"/>
    </source>
</evidence>
<keyword evidence="4" id="KW-1185">Reference proteome</keyword>
<feature type="compositionally biased region" description="Polar residues" evidence="2">
    <location>
        <begin position="46"/>
        <end position="61"/>
    </location>
</feature>
<dbReference type="Proteomes" id="UP001190926">
    <property type="component" value="Unassembled WGS sequence"/>
</dbReference>
<accession>A0AAD4J222</accession>
<keyword evidence="1" id="KW-0175">Coiled coil</keyword>